<dbReference type="Proteomes" id="UP001302812">
    <property type="component" value="Unassembled WGS sequence"/>
</dbReference>
<evidence type="ECO:0000259" key="5">
    <source>
        <dbReference type="Pfam" id="PF00891"/>
    </source>
</evidence>
<dbReference type="Pfam" id="PF00891">
    <property type="entry name" value="Methyltransf_2"/>
    <property type="match status" value="1"/>
</dbReference>
<organism evidence="6 7">
    <name type="scientific">Canariomyces notabilis</name>
    <dbReference type="NCBI Taxonomy" id="2074819"/>
    <lineage>
        <taxon>Eukaryota</taxon>
        <taxon>Fungi</taxon>
        <taxon>Dikarya</taxon>
        <taxon>Ascomycota</taxon>
        <taxon>Pezizomycotina</taxon>
        <taxon>Sordariomycetes</taxon>
        <taxon>Sordariomycetidae</taxon>
        <taxon>Sordariales</taxon>
        <taxon>Chaetomiaceae</taxon>
        <taxon>Canariomyces</taxon>
    </lineage>
</organism>
<dbReference type="RefSeq" id="XP_064673556.1">
    <property type="nucleotide sequence ID" value="XM_064814208.1"/>
</dbReference>
<dbReference type="PROSITE" id="PS51683">
    <property type="entry name" value="SAM_OMT_II"/>
    <property type="match status" value="1"/>
</dbReference>
<feature type="domain" description="O-methyltransferase C-terminal" evidence="5">
    <location>
        <begin position="290"/>
        <end position="500"/>
    </location>
</feature>
<dbReference type="InterPro" id="IPR001077">
    <property type="entry name" value="COMT_C"/>
</dbReference>
<dbReference type="PANTHER" id="PTHR43712">
    <property type="entry name" value="PUTATIVE (AFU_ORTHOLOGUE AFUA_4G14580)-RELATED"/>
    <property type="match status" value="1"/>
</dbReference>
<dbReference type="AlphaFoldDB" id="A0AAN6YVV7"/>
<comment type="caution">
    <text evidence="6">The sequence shown here is derived from an EMBL/GenBank/DDBJ whole genome shotgun (WGS) entry which is preliminary data.</text>
</comment>
<evidence type="ECO:0000256" key="1">
    <source>
        <dbReference type="ARBA" id="ARBA00022603"/>
    </source>
</evidence>
<feature type="compositionally biased region" description="Low complexity" evidence="4">
    <location>
        <begin position="43"/>
        <end position="70"/>
    </location>
</feature>
<dbReference type="InterPro" id="IPR016461">
    <property type="entry name" value="COMT-like"/>
</dbReference>
<dbReference type="Gene3D" id="3.40.50.150">
    <property type="entry name" value="Vaccinia Virus protein VP39"/>
    <property type="match status" value="1"/>
</dbReference>
<evidence type="ECO:0000313" key="7">
    <source>
        <dbReference type="Proteomes" id="UP001302812"/>
    </source>
</evidence>
<dbReference type="CDD" id="cd02440">
    <property type="entry name" value="AdoMet_MTases"/>
    <property type="match status" value="1"/>
</dbReference>
<dbReference type="EMBL" id="MU853333">
    <property type="protein sequence ID" value="KAK4115986.1"/>
    <property type="molecule type" value="Genomic_DNA"/>
</dbReference>
<reference evidence="6" key="2">
    <citation type="submission" date="2023-05" db="EMBL/GenBank/DDBJ databases">
        <authorList>
            <consortium name="Lawrence Berkeley National Laboratory"/>
            <person name="Steindorff A."/>
            <person name="Hensen N."/>
            <person name="Bonometti L."/>
            <person name="Westerberg I."/>
            <person name="Brannstrom I.O."/>
            <person name="Guillou S."/>
            <person name="Cros-Aarteil S."/>
            <person name="Calhoun S."/>
            <person name="Haridas S."/>
            <person name="Kuo A."/>
            <person name="Mondo S."/>
            <person name="Pangilinan J."/>
            <person name="Riley R."/>
            <person name="Labutti K."/>
            <person name="Andreopoulos B."/>
            <person name="Lipzen A."/>
            <person name="Chen C."/>
            <person name="Yanf M."/>
            <person name="Daum C."/>
            <person name="Ng V."/>
            <person name="Clum A."/>
            <person name="Ohm R."/>
            <person name="Martin F."/>
            <person name="Silar P."/>
            <person name="Natvig D."/>
            <person name="Lalanne C."/>
            <person name="Gautier V."/>
            <person name="Ament-Velasquez S.L."/>
            <person name="Kruys A."/>
            <person name="Hutchinson M.I."/>
            <person name="Powell A.J."/>
            <person name="Barry K."/>
            <person name="Miller A.N."/>
            <person name="Grigoriev I.V."/>
            <person name="Debuchy R."/>
            <person name="Gladieux P."/>
            <person name="Thoren M.H."/>
            <person name="Johannesson H."/>
        </authorList>
    </citation>
    <scope>NUCLEOTIDE SEQUENCE</scope>
    <source>
        <strain evidence="6">CBS 508.74</strain>
    </source>
</reference>
<evidence type="ECO:0000313" key="6">
    <source>
        <dbReference type="EMBL" id="KAK4115986.1"/>
    </source>
</evidence>
<reference evidence="6" key="1">
    <citation type="journal article" date="2023" name="Mol. Phylogenet. Evol.">
        <title>Genome-scale phylogeny and comparative genomics of the fungal order Sordariales.</title>
        <authorList>
            <person name="Hensen N."/>
            <person name="Bonometti L."/>
            <person name="Westerberg I."/>
            <person name="Brannstrom I.O."/>
            <person name="Guillou S."/>
            <person name="Cros-Aarteil S."/>
            <person name="Calhoun S."/>
            <person name="Haridas S."/>
            <person name="Kuo A."/>
            <person name="Mondo S."/>
            <person name="Pangilinan J."/>
            <person name="Riley R."/>
            <person name="LaButti K."/>
            <person name="Andreopoulos B."/>
            <person name="Lipzen A."/>
            <person name="Chen C."/>
            <person name="Yan M."/>
            <person name="Daum C."/>
            <person name="Ng V."/>
            <person name="Clum A."/>
            <person name="Steindorff A."/>
            <person name="Ohm R.A."/>
            <person name="Martin F."/>
            <person name="Silar P."/>
            <person name="Natvig D.O."/>
            <person name="Lalanne C."/>
            <person name="Gautier V."/>
            <person name="Ament-Velasquez S.L."/>
            <person name="Kruys A."/>
            <person name="Hutchinson M.I."/>
            <person name="Powell A.J."/>
            <person name="Barry K."/>
            <person name="Miller A.N."/>
            <person name="Grigoriev I.V."/>
            <person name="Debuchy R."/>
            <person name="Gladieux P."/>
            <person name="Hiltunen Thoren M."/>
            <person name="Johannesson H."/>
        </authorList>
    </citation>
    <scope>NUCLEOTIDE SEQUENCE</scope>
    <source>
        <strain evidence="6">CBS 508.74</strain>
    </source>
</reference>
<keyword evidence="3" id="KW-0949">S-adenosyl-L-methionine</keyword>
<protein>
    <submittedName>
        <fullName evidence="6">S-adenosyl-L-methionine-dependent methyltransferase</fullName>
    </submittedName>
</protein>
<accession>A0AAN6YVV7</accession>
<keyword evidence="2" id="KW-0808">Transferase</keyword>
<sequence length="527" mass="57936">MNRSFGRLNQSQVRSYVRALTETSRSCTSLVAIQIKQRHNSGSRKYSSSSNRENASKPTPTSSPGSKPAAKTPLQLLAARIAAHADALAAAASERSHPARSLSAKPATPASLLPANAPISARSEQLALRDALAEATLLATDASEFVPELAVRNNQFASVRWLCHFDIPSLLPLEDSEHEAAANDEPSIFPSLPYSKVSSLARVPEHQLRSIARMAMLAGFLSEPAPNRLSHSPLSAAMVRQPELLEWARFTTGTSAPMVGAMVEATERWGDDRSIHRTAYNAAWKTDLPLFAHVAANPELQERYARYMRVMTRSRGMALGHLLQGWREGWESLARRGGVLVDVGGSAGHASAALAREFPGIRAVVQDREEVVARAKRDDAPRLEGEGLKVVFQAHDFFEAQPERPRGFEDEGKGDVYFLRQILHDWGDDKCITILRHLAAALERAGPDARLVVMDTVLPSPGEGSRTVEALLRVRDLTMQQAHNAHERSREEWEELLAKAHRGLVIKKIVQPFDSLMAVIEITLEAR</sequence>
<keyword evidence="1 6" id="KW-0489">Methyltransferase</keyword>
<evidence type="ECO:0000256" key="4">
    <source>
        <dbReference type="SAM" id="MobiDB-lite"/>
    </source>
</evidence>
<dbReference type="GO" id="GO:0032259">
    <property type="term" value="P:methylation"/>
    <property type="evidence" value="ECO:0007669"/>
    <property type="project" value="UniProtKB-KW"/>
</dbReference>
<dbReference type="GeneID" id="89938333"/>
<dbReference type="PANTHER" id="PTHR43712:SF19">
    <property type="entry name" value="DUAL O-METHYLTRANSFERASE_FAD-DEPENDENT MONOOXYGENASE ELCB"/>
    <property type="match status" value="1"/>
</dbReference>
<gene>
    <name evidence="6" type="ORF">N656DRAFT_774165</name>
</gene>
<evidence type="ECO:0000256" key="2">
    <source>
        <dbReference type="ARBA" id="ARBA00022679"/>
    </source>
</evidence>
<evidence type="ECO:0000256" key="3">
    <source>
        <dbReference type="ARBA" id="ARBA00022691"/>
    </source>
</evidence>
<dbReference type="SUPFAM" id="SSF53335">
    <property type="entry name" value="S-adenosyl-L-methionine-dependent methyltransferases"/>
    <property type="match status" value="1"/>
</dbReference>
<feature type="region of interest" description="Disordered" evidence="4">
    <location>
        <begin position="38"/>
        <end position="70"/>
    </location>
</feature>
<dbReference type="InterPro" id="IPR029063">
    <property type="entry name" value="SAM-dependent_MTases_sf"/>
</dbReference>
<dbReference type="GO" id="GO:0008171">
    <property type="term" value="F:O-methyltransferase activity"/>
    <property type="evidence" value="ECO:0007669"/>
    <property type="project" value="InterPro"/>
</dbReference>
<keyword evidence="7" id="KW-1185">Reference proteome</keyword>
<name>A0AAN6YVV7_9PEZI</name>
<proteinExistence type="predicted"/>